<organism evidence="6 7">
    <name type="scientific">Actinoplanes nipponensis</name>
    <dbReference type="NCBI Taxonomy" id="135950"/>
    <lineage>
        <taxon>Bacteria</taxon>
        <taxon>Bacillati</taxon>
        <taxon>Actinomycetota</taxon>
        <taxon>Actinomycetes</taxon>
        <taxon>Micromonosporales</taxon>
        <taxon>Micromonosporaceae</taxon>
        <taxon>Actinoplanes</taxon>
    </lineage>
</organism>
<reference evidence="6" key="1">
    <citation type="submission" date="2021-01" db="EMBL/GenBank/DDBJ databases">
        <title>Whole genome shotgun sequence of Actinoplanes nipponensis NBRC 14063.</title>
        <authorList>
            <person name="Komaki H."/>
            <person name="Tamura T."/>
        </authorList>
    </citation>
    <scope>NUCLEOTIDE SEQUENCE</scope>
    <source>
        <strain evidence="6">NBRC 14063</strain>
    </source>
</reference>
<comment type="caution">
    <text evidence="6">The sequence shown here is derived from an EMBL/GenBank/DDBJ whole genome shotgun (WGS) entry which is preliminary data.</text>
</comment>
<dbReference type="InterPro" id="IPR010610">
    <property type="entry name" value="EryCIII-like_C"/>
</dbReference>
<dbReference type="PANTHER" id="PTHR48050">
    <property type="entry name" value="STEROL 3-BETA-GLUCOSYLTRANSFERASE"/>
    <property type="match status" value="1"/>
</dbReference>
<dbReference type="SUPFAM" id="SSF53756">
    <property type="entry name" value="UDP-Glycosyltransferase/glycogen phosphorylase"/>
    <property type="match status" value="1"/>
</dbReference>
<evidence type="ECO:0000259" key="4">
    <source>
        <dbReference type="Pfam" id="PF06722"/>
    </source>
</evidence>
<dbReference type="GO" id="GO:0008194">
    <property type="term" value="F:UDP-glycosyltransferase activity"/>
    <property type="evidence" value="ECO:0007669"/>
    <property type="project" value="InterPro"/>
</dbReference>
<name>A0A919MFC1_9ACTN</name>
<accession>A0A919MFC1</accession>
<dbReference type="Proteomes" id="UP000647172">
    <property type="component" value="Unassembled WGS sequence"/>
</dbReference>
<dbReference type="GO" id="GO:0016758">
    <property type="term" value="F:hexosyltransferase activity"/>
    <property type="evidence" value="ECO:0007669"/>
    <property type="project" value="UniProtKB-ARBA"/>
</dbReference>
<evidence type="ECO:0000256" key="1">
    <source>
        <dbReference type="ARBA" id="ARBA00006962"/>
    </source>
</evidence>
<dbReference type="InterPro" id="IPR002213">
    <property type="entry name" value="UDP_glucos_trans"/>
</dbReference>
<gene>
    <name evidence="6" type="ORF">Ani05nite_09080</name>
</gene>
<feature type="domain" description="Erythromycin biosynthesis protein CIII-like N-terminal" evidence="5">
    <location>
        <begin position="22"/>
        <end position="219"/>
    </location>
</feature>
<evidence type="ECO:0000256" key="3">
    <source>
        <dbReference type="ARBA" id="ARBA00022679"/>
    </source>
</evidence>
<feature type="domain" description="Erythromycin biosynthesis protein CIII-like C-terminal" evidence="4">
    <location>
        <begin position="242"/>
        <end position="379"/>
    </location>
</feature>
<dbReference type="Gene3D" id="3.40.50.2000">
    <property type="entry name" value="Glycogen Phosphorylase B"/>
    <property type="match status" value="2"/>
</dbReference>
<sequence length="390" mass="41394">MRVLVTTAPLHGHFFPMVPLAWALRSAGHDVLVAAPANFVDDIAGAGLPAVPSAGPIGFADFMFHDRDGTPLTPPADPAARRAGSGRAWGRLAARTLDGVREIVGNWRPDLLVCEPTEYAGQLAAATAGIAWVEHWWGLAVQPEYRPFAQRELEPELQRLGLRDLPEPALRIDVSPPSVQRPGVPDAQRMRYVPFNGPALLPPWASQPRHRPRICVTLGSMLPKHGLLDFGGMLRDFAAGLTGLGADVVIAVDDQVAAGWTDLPDGVRAAGWLPLNLVLPACDLVVHHGGPGSVFTALALGVPQLALPQTADQFENADRMVATGAGLRLLPAERGTTTVVAACEQLLADPLFGKNAAVVAEEIATAPTPAEVVGVLERLAVPLRPDEERL</sequence>
<dbReference type="AlphaFoldDB" id="A0A919MFC1"/>
<evidence type="ECO:0000259" key="5">
    <source>
        <dbReference type="Pfam" id="PF21036"/>
    </source>
</evidence>
<dbReference type="EMBL" id="BOMQ01000011">
    <property type="protein sequence ID" value="GIE47374.1"/>
    <property type="molecule type" value="Genomic_DNA"/>
</dbReference>
<dbReference type="GO" id="GO:0017000">
    <property type="term" value="P:antibiotic biosynthetic process"/>
    <property type="evidence" value="ECO:0007669"/>
    <property type="project" value="UniProtKB-ARBA"/>
</dbReference>
<proteinExistence type="inferred from homology"/>
<keyword evidence="7" id="KW-1185">Reference proteome</keyword>
<keyword evidence="2" id="KW-0328">Glycosyltransferase</keyword>
<dbReference type="Pfam" id="PF06722">
    <property type="entry name" value="EryCIII-like_C"/>
    <property type="match status" value="1"/>
</dbReference>
<dbReference type="InterPro" id="IPR050426">
    <property type="entry name" value="Glycosyltransferase_28"/>
</dbReference>
<dbReference type="FunFam" id="3.40.50.2000:FF:000072">
    <property type="entry name" value="Glycosyl transferase"/>
    <property type="match status" value="1"/>
</dbReference>
<evidence type="ECO:0000313" key="6">
    <source>
        <dbReference type="EMBL" id="GIE47374.1"/>
    </source>
</evidence>
<protein>
    <submittedName>
        <fullName evidence="6">Glycosyl transferase</fullName>
    </submittedName>
</protein>
<dbReference type="Pfam" id="PF21036">
    <property type="entry name" value="EryCIII-like_N"/>
    <property type="match status" value="1"/>
</dbReference>
<dbReference type="RefSeq" id="WP_203765393.1">
    <property type="nucleotide sequence ID" value="NZ_BAAAYJ010000064.1"/>
</dbReference>
<evidence type="ECO:0000313" key="7">
    <source>
        <dbReference type="Proteomes" id="UP000647172"/>
    </source>
</evidence>
<dbReference type="PANTHER" id="PTHR48050:SF13">
    <property type="entry name" value="STEROL 3-BETA-GLUCOSYLTRANSFERASE UGT80A2"/>
    <property type="match status" value="1"/>
</dbReference>
<dbReference type="CDD" id="cd03784">
    <property type="entry name" value="GT1_Gtf-like"/>
    <property type="match status" value="1"/>
</dbReference>
<evidence type="ECO:0000256" key="2">
    <source>
        <dbReference type="ARBA" id="ARBA00022676"/>
    </source>
</evidence>
<comment type="similarity">
    <text evidence="1">Belongs to the glycosyltransferase 28 family.</text>
</comment>
<keyword evidence="3 6" id="KW-0808">Transferase</keyword>
<dbReference type="InterPro" id="IPR048284">
    <property type="entry name" value="EryCIII-like_N"/>
</dbReference>